<sequence>MLDSQVRDSSEATFETLTEKEFAERRQAEGVRVIHHGGHYWEQIGAPGFFQPVHLLARLKPEEATRPTPLSWGYRAALTPEAAGAANGTVPVVKLSNLESYDLNSLSSNRRNKLRKCQRLVRIVQLTGPALLLEQGYELVVDALSRTQHKKIPTRERYHSDAKRYFRGKHWCVLAGLIDGKLGGYLDGHVVDGIAYGLNAYYASWALPTNISTGLIFEFAQICRRLAKVHTLVGGLDSREAPKLNQFKDDLGYVVEHVPIKWDMNPLAQAFIRWQRPHAYYRLTGSAADPN</sequence>
<dbReference type="Proteomes" id="UP001291309">
    <property type="component" value="Unassembled WGS sequence"/>
</dbReference>
<dbReference type="InterPro" id="IPR016181">
    <property type="entry name" value="Acyl_CoA_acyltransferase"/>
</dbReference>
<evidence type="ECO:0000313" key="1">
    <source>
        <dbReference type="EMBL" id="MDY7228106.1"/>
    </source>
</evidence>
<organism evidence="1 2">
    <name type="scientific">Hyalangium rubrum</name>
    <dbReference type="NCBI Taxonomy" id="3103134"/>
    <lineage>
        <taxon>Bacteria</taxon>
        <taxon>Pseudomonadati</taxon>
        <taxon>Myxococcota</taxon>
        <taxon>Myxococcia</taxon>
        <taxon>Myxococcales</taxon>
        <taxon>Cystobacterineae</taxon>
        <taxon>Archangiaceae</taxon>
        <taxon>Hyalangium</taxon>
    </lineage>
</organism>
<proteinExistence type="predicted"/>
<comment type="caution">
    <text evidence="1">The sequence shown here is derived from an EMBL/GenBank/DDBJ whole genome shotgun (WGS) entry which is preliminary data.</text>
</comment>
<protein>
    <recommendedName>
        <fullName evidence="3">BioF2-like acetyltransferase domain-containing protein</fullName>
    </recommendedName>
</protein>
<keyword evidence="2" id="KW-1185">Reference proteome</keyword>
<dbReference type="EMBL" id="JAXIVS010000005">
    <property type="protein sequence ID" value="MDY7228106.1"/>
    <property type="molecule type" value="Genomic_DNA"/>
</dbReference>
<dbReference type="SUPFAM" id="SSF55729">
    <property type="entry name" value="Acyl-CoA N-acyltransferases (Nat)"/>
    <property type="match status" value="1"/>
</dbReference>
<dbReference type="RefSeq" id="WP_321546831.1">
    <property type="nucleotide sequence ID" value="NZ_JAXIVS010000005.1"/>
</dbReference>
<name>A0ABU5H4D6_9BACT</name>
<evidence type="ECO:0000313" key="2">
    <source>
        <dbReference type="Proteomes" id="UP001291309"/>
    </source>
</evidence>
<reference evidence="1 2" key="1">
    <citation type="submission" date="2023-12" db="EMBL/GenBank/DDBJ databases">
        <title>the genome sequence of Hyalangium sp. s54d21.</title>
        <authorList>
            <person name="Zhang X."/>
        </authorList>
    </citation>
    <scope>NUCLEOTIDE SEQUENCE [LARGE SCALE GENOMIC DNA]</scope>
    <source>
        <strain evidence="2">s54d21</strain>
    </source>
</reference>
<accession>A0ABU5H4D6</accession>
<evidence type="ECO:0008006" key="3">
    <source>
        <dbReference type="Google" id="ProtNLM"/>
    </source>
</evidence>
<gene>
    <name evidence="1" type="ORF">SYV04_16930</name>
</gene>